<organism evidence="2 3">
    <name type="scientific">Corynebacterium genitalium ATCC 33030</name>
    <dbReference type="NCBI Taxonomy" id="585529"/>
    <lineage>
        <taxon>Bacteria</taxon>
        <taxon>Bacillati</taxon>
        <taxon>Actinomycetota</taxon>
        <taxon>Actinomycetes</taxon>
        <taxon>Mycobacteriales</taxon>
        <taxon>Corynebacteriaceae</taxon>
        <taxon>Corynebacterium</taxon>
    </lineage>
</organism>
<sequence>MRSLTRSVAAVCGALLLAVTVVGCSKEGEEEPGFSTVSPSTTEEAAVEEDISATQENSKESAPECTEAALERDLGEGNALGWTILECEGDFAFVAHKSSDYLIPIIWENGKWKVIPEDGQLQNALLSGCYDQSTVDRLGIGPKVRSQMYNCATGTTFDNDAVPADHAEYITSVGLGEAIFHASYPKCDGRYILILDSIVDDPSLDDTRQRLTEAVAFVGPDGEEGKEFTVPGQCDSLRKQVDGHDIYPVYLDFGKDKSAACSAKSRYGGNVRPLIDGDFASGNNQSVDEARLALDPC</sequence>
<keyword evidence="1" id="KW-0732">Signal</keyword>
<dbReference type="eggNOG" id="ENOG5031J4R">
    <property type="taxonomic scope" value="Bacteria"/>
</dbReference>
<evidence type="ECO:0000313" key="2">
    <source>
        <dbReference type="EMBL" id="EFK55615.1"/>
    </source>
</evidence>
<protein>
    <recommendedName>
        <fullName evidence="4">Septum formation-related domain-containing protein</fullName>
    </recommendedName>
</protein>
<keyword evidence="3" id="KW-1185">Reference proteome</keyword>
<dbReference type="STRING" id="585529.HMPREF0291_10873"/>
<dbReference type="PROSITE" id="PS51257">
    <property type="entry name" value="PROKAR_LIPOPROTEIN"/>
    <property type="match status" value="1"/>
</dbReference>
<proteinExistence type="predicted"/>
<dbReference type="EMBL" id="ACLJ02000001">
    <property type="protein sequence ID" value="EFK55615.1"/>
    <property type="molecule type" value="Genomic_DNA"/>
</dbReference>
<dbReference type="RefSeq" id="WP_005288544.1">
    <property type="nucleotide sequence ID" value="NZ_CM000961.1"/>
</dbReference>
<reference evidence="2" key="1">
    <citation type="submission" date="2010-06" db="EMBL/GenBank/DDBJ databases">
        <authorList>
            <person name="Muzny D."/>
            <person name="Qin X."/>
            <person name="Buhay C."/>
            <person name="Dugan-Rocha S."/>
            <person name="Ding Y."/>
            <person name="Chen G."/>
            <person name="Hawes A."/>
            <person name="Holder M."/>
            <person name="Jhangiani S."/>
            <person name="Johnson A."/>
            <person name="Khan Z."/>
            <person name="Li Z."/>
            <person name="Liu W."/>
            <person name="Liu X."/>
            <person name="Perez L."/>
            <person name="Shen H."/>
            <person name="Wang Q."/>
            <person name="Watt J."/>
            <person name="Xi L."/>
            <person name="Xin Y."/>
            <person name="Zhou J."/>
            <person name="Deng J."/>
            <person name="Jiang H."/>
            <person name="Liu Y."/>
            <person name="Qu J."/>
            <person name="Song X.-Z."/>
            <person name="Zhang L."/>
            <person name="Villasana D."/>
            <person name="Johnson A."/>
            <person name="Liu J."/>
            <person name="Liyanage D."/>
            <person name="Lorensuhewa L."/>
            <person name="Robinson T."/>
            <person name="Song A."/>
            <person name="Song B.-B."/>
            <person name="Dinh H."/>
            <person name="Thornton R."/>
            <person name="Coyle M."/>
            <person name="Francisco L."/>
            <person name="Jackson L."/>
            <person name="Javaid M."/>
            <person name="Korchina V."/>
            <person name="Kovar C."/>
            <person name="Mata R."/>
            <person name="Mathew T."/>
            <person name="Ngo R."/>
            <person name="Nguyen L."/>
            <person name="Nguyen N."/>
            <person name="Okwuonu G."/>
            <person name="Ongeri F."/>
            <person name="Pham C."/>
            <person name="Simmons D."/>
            <person name="Wilczek-Boney K."/>
            <person name="Hale W."/>
            <person name="Jakkamsetti A."/>
            <person name="Pham P."/>
            <person name="Ruth R."/>
            <person name="San Lucas F."/>
            <person name="Warren J."/>
            <person name="Zhang J."/>
            <person name="Zhao Z."/>
            <person name="Zhou C."/>
            <person name="Zhu D."/>
            <person name="Lee S."/>
            <person name="Bess C."/>
            <person name="Blankenburg K."/>
            <person name="Forbes L."/>
            <person name="Fu Q."/>
            <person name="Gubbala S."/>
            <person name="Hirani K."/>
            <person name="Jayaseelan J.C."/>
            <person name="Lara F."/>
            <person name="Munidasa M."/>
            <person name="Palculict T."/>
            <person name="Patil S."/>
            <person name="Pu L.-L."/>
            <person name="Saada N."/>
            <person name="Tang L."/>
            <person name="Weissenberger G."/>
            <person name="Zhu Y."/>
            <person name="Hemphill L."/>
            <person name="Shang Y."/>
            <person name="Youmans B."/>
            <person name="Ayvaz T."/>
            <person name="Ross M."/>
            <person name="Santibanez J."/>
            <person name="Aqrawi P."/>
            <person name="Gross S."/>
            <person name="Joshi V."/>
            <person name="Fowler G."/>
            <person name="Nazareth L."/>
            <person name="Reid J."/>
            <person name="Worley K."/>
            <person name="Petrosino J."/>
            <person name="Highlander S."/>
            <person name="Gibbs R."/>
        </authorList>
    </citation>
    <scope>NUCLEOTIDE SEQUENCE [LARGE SCALE GENOMIC DNA]</scope>
    <source>
        <strain evidence="2">ATCC 33030</strain>
    </source>
</reference>
<comment type="caution">
    <text evidence="2">The sequence shown here is derived from an EMBL/GenBank/DDBJ whole genome shotgun (WGS) entry which is preliminary data.</text>
</comment>
<dbReference type="OrthoDB" id="4427108at2"/>
<feature type="chain" id="PRO_5038418323" description="Septum formation-related domain-containing protein" evidence="1">
    <location>
        <begin position="24"/>
        <end position="297"/>
    </location>
</feature>
<dbReference type="AlphaFoldDB" id="D7W9Z8"/>
<evidence type="ECO:0008006" key="4">
    <source>
        <dbReference type="Google" id="ProtNLM"/>
    </source>
</evidence>
<name>D7W9Z8_9CORY</name>
<evidence type="ECO:0000256" key="1">
    <source>
        <dbReference type="SAM" id="SignalP"/>
    </source>
</evidence>
<gene>
    <name evidence="2" type="ORF">HMPREF0291_10873</name>
</gene>
<dbReference type="HOGENOM" id="CLU_936005_0_0_11"/>
<dbReference type="Proteomes" id="UP000004208">
    <property type="component" value="Unassembled WGS sequence"/>
</dbReference>
<feature type="signal peptide" evidence="1">
    <location>
        <begin position="1"/>
        <end position="23"/>
    </location>
</feature>
<evidence type="ECO:0000313" key="3">
    <source>
        <dbReference type="Proteomes" id="UP000004208"/>
    </source>
</evidence>
<accession>D7W9Z8</accession>